<dbReference type="PANTHER" id="PTHR23513">
    <property type="entry name" value="INTEGRAL MEMBRANE EFFLUX PROTEIN-RELATED"/>
    <property type="match status" value="1"/>
</dbReference>
<protein>
    <recommendedName>
        <fullName evidence="9">MFS transporter</fullName>
    </recommendedName>
</protein>
<evidence type="ECO:0000256" key="4">
    <source>
        <dbReference type="ARBA" id="ARBA00022989"/>
    </source>
</evidence>
<keyword evidence="5 6" id="KW-0472">Membrane</keyword>
<feature type="transmembrane region" description="Helical" evidence="6">
    <location>
        <begin position="222"/>
        <end position="248"/>
    </location>
</feature>
<feature type="transmembrane region" description="Helical" evidence="6">
    <location>
        <begin position="98"/>
        <end position="120"/>
    </location>
</feature>
<evidence type="ECO:0000313" key="7">
    <source>
        <dbReference type="EMBL" id="AIF41031.1"/>
    </source>
</evidence>
<name>A0A075JFL2_9MICO</name>
<dbReference type="GO" id="GO:0022857">
    <property type="term" value="F:transmembrane transporter activity"/>
    <property type="evidence" value="ECO:0007669"/>
    <property type="project" value="InterPro"/>
</dbReference>
<keyword evidence="3 6" id="KW-0812">Transmembrane</keyword>
<keyword evidence="4 6" id="KW-1133">Transmembrane helix</keyword>
<dbReference type="GeneID" id="41841245"/>
<gene>
    <name evidence="7" type="ORF">HX89_08830</name>
</gene>
<accession>A0A075JFL2</accession>
<feature type="transmembrane region" description="Helical" evidence="6">
    <location>
        <begin position="311"/>
        <end position="329"/>
    </location>
</feature>
<comment type="subcellular location">
    <subcellularLocation>
        <location evidence="1">Cell membrane</location>
        <topology evidence="1">Multi-pass membrane protein</topology>
    </subcellularLocation>
</comment>
<evidence type="ECO:0000256" key="3">
    <source>
        <dbReference type="ARBA" id="ARBA00022692"/>
    </source>
</evidence>
<dbReference type="AlphaFoldDB" id="A0A075JFL2"/>
<evidence type="ECO:0000313" key="8">
    <source>
        <dbReference type="Proteomes" id="UP000027986"/>
    </source>
</evidence>
<dbReference type="InterPro" id="IPR011701">
    <property type="entry name" value="MFS"/>
</dbReference>
<dbReference type="GO" id="GO:0005886">
    <property type="term" value="C:plasma membrane"/>
    <property type="evidence" value="ECO:0007669"/>
    <property type="project" value="UniProtKB-SubCell"/>
</dbReference>
<dbReference type="SUPFAM" id="SSF103473">
    <property type="entry name" value="MFS general substrate transporter"/>
    <property type="match status" value="1"/>
</dbReference>
<feature type="transmembrane region" description="Helical" evidence="6">
    <location>
        <begin position="41"/>
        <end position="62"/>
    </location>
</feature>
<dbReference type="Proteomes" id="UP000027986">
    <property type="component" value="Chromosome"/>
</dbReference>
<evidence type="ECO:0000256" key="1">
    <source>
        <dbReference type="ARBA" id="ARBA00004651"/>
    </source>
</evidence>
<feature type="transmembrane region" description="Helical" evidence="6">
    <location>
        <begin position="140"/>
        <end position="159"/>
    </location>
</feature>
<keyword evidence="2" id="KW-1003">Cell membrane</keyword>
<dbReference type="RefSeq" id="WP_038568610.1">
    <property type="nucleotide sequence ID" value="NZ_CP008889.1"/>
</dbReference>
<dbReference type="Pfam" id="PF07690">
    <property type="entry name" value="MFS_1"/>
    <property type="match status" value="1"/>
</dbReference>
<dbReference type="PRINTS" id="PR01988">
    <property type="entry name" value="EXPORTERBACE"/>
</dbReference>
<proteinExistence type="predicted"/>
<sequence length="414" mass="43047">MTTRMTAVLTGQVLSWLGDAFQVVALPVAIVVAGGSAGQMAAAITATTVARLVFTLFGGVWADRVQPRIVMAASDAVRAACGLVLACCFWAGAWSTPVIVGCAFVTAAAGAFYGPAFMTWRRAVVPAGARRRTNGTITSLRQLMLMLGPVLGGAVVGFAGAGVGFAVNAATFVVSLGAVLVWAGQVDTTASELTEAGEGTEVDESFGEQLVAGWRAVRSRSWLLFGLLAAGFYHIGNGAILVLAPLLVAREAGGAHAVGIVAAAEGLGGFVGAALGSRIHLRRPLFSGWAPLLLMPLWAFSFAVFHSVWPIAVLAAVGYAGLLFYDVHWETAIQQAVPGELQGRVHSWDILMSFVALPLGSVLAAPLAQTFGARQVIAVAACFLLIASVVPLFIRSMREFTLEPSQTDQPAPSR</sequence>
<dbReference type="KEGG" id="dni:HX89_08830"/>
<reference evidence="7 8" key="1">
    <citation type="submission" date="2014-07" db="EMBL/GenBank/DDBJ databases">
        <title>Genome Sequencing of Dermacoccus nishinomiyaensis.</title>
        <authorList>
            <person name="Hong K.W."/>
            <person name="Chan K.G."/>
        </authorList>
    </citation>
    <scope>NUCLEOTIDE SEQUENCE [LARGE SCALE GENOMIC DNA]</scope>
    <source>
        <strain evidence="7 8">M25</strain>
    </source>
</reference>
<dbReference type="InterPro" id="IPR036259">
    <property type="entry name" value="MFS_trans_sf"/>
</dbReference>
<feature type="transmembrane region" description="Helical" evidence="6">
    <location>
        <begin position="288"/>
        <end position="305"/>
    </location>
</feature>
<evidence type="ECO:0000256" key="2">
    <source>
        <dbReference type="ARBA" id="ARBA00022475"/>
    </source>
</evidence>
<evidence type="ECO:0000256" key="5">
    <source>
        <dbReference type="ARBA" id="ARBA00023136"/>
    </source>
</evidence>
<feature type="transmembrane region" description="Helical" evidence="6">
    <location>
        <begin position="165"/>
        <end position="183"/>
    </location>
</feature>
<organism evidence="7 8">
    <name type="scientific">Dermacoccus nishinomiyaensis</name>
    <dbReference type="NCBI Taxonomy" id="1274"/>
    <lineage>
        <taxon>Bacteria</taxon>
        <taxon>Bacillati</taxon>
        <taxon>Actinomycetota</taxon>
        <taxon>Actinomycetes</taxon>
        <taxon>Micrococcales</taxon>
        <taxon>Dermacoccaceae</taxon>
        <taxon>Dermacoccus</taxon>
    </lineage>
</organism>
<dbReference type="PANTHER" id="PTHR23513:SF11">
    <property type="entry name" value="STAPHYLOFERRIN A TRANSPORTER"/>
    <property type="match status" value="1"/>
</dbReference>
<evidence type="ECO:0000256" key="6">
    <source>
        <dbReference type="SAM" id="Phobius"/>
    </source>
</evidence>
<feature type="transmembrane region" description="Helical" evidence="6">
    <location>
        <begin position="254"/>
        <end position="276"/>
    </location>
</feature>
<dbReference type="EMBL" id="CP008889">
    <property type="protein sequence ID" value="AIF41031.1"/>
    <property type="molecule type" value="Genomic_DNA"/>
</dbReference>
<dbReference type="CDD" id="cd06173">
    <property type="entry name" value="MFS_MefA_like"/>
    <property type="match status" value="1"/>
</dbReference>
<evidence type="ECO:0008006" key="9">
    <source>
        <dbReference type="Google" id="ProtNLM"/>
    </source>
</evidence>
<dbReference type="InterPro" id="IPR022324">
    <property type="entry name" value="Bacilysin_exporter_BacE_put"/>
</dbReference>
<keyword evidence="8" id="KW-1185">Reference proteome</keyword>
<feature type="transmembrane region" description="Helical" evidence="6">
    <location>
        <begin position="69"/>
        <end position="92"/>
    </location>
</feature>
<dbReference type="OrthoDB" id="4528313at2"/>
<feature type="transmembrane region" description="Helical" evidence="6">
    <location>
        <begin position="375"/>
        <end position="394"/>
    </location>
</feature>
<dbReference type="Gene3D" id="1.20.1250.20">
    <property type="entry name" value="MFS general substrate transporter like domains"/>
    <property type="match status" value="1"/>
</dbReference>
<dbReference type="eggNOG" id="COG2814">
    <property type="taxonomic scope" value="Bacteria"/>
</dbReference>
<feature type="transmembrane region" description="Helical" evidence="6">
    <location>
        <begin position="350"/>
        <end position="369"/>
    </location>
</feature>
<dbReference type="HOGENOM" id="CLU_034180_17_3_11"/>